<evidence type="ECO:0000313" key="10">
    <source>
        <dbReference type="Proteomes" id="UP000184485"/>
    </source>
</evidence>
<dbReference type="Pfam" id="PF00155">
    <property type="entry name" value="Aminotran_1_2"/>
    <property type="match status" value="1"/>
</dbReference>
<dbReference type="InterPro" id="IPR015422">
    <property type="entry name" value="PyrdxlP-dep_Trfase_small"/>
</dbReference>
<gene>
    <name evidence="9" type="ORF">SAMN02745157_1560</name>
</gene>
<dbReference type="EC" id="2.6.1.1" evidence="3"/>
<evidence type="ECO:0000256" key="5">
    <source>
        <dbReference type="ARBA" id="ARBA00022679"/>
    </source>
</evidence>
<keyword evidence="5 9" id="KW-0808">Transferase</keyword>
<sequence>MQNRLEQALGSNRPNHMKSFAVRASPPGTILLFTSRLLPSLPRLRDCGRGRSLVTNGHDAIGPVEATCALRHRTEPSMTPETVAFPPHARPDIRALSASRIRVIANAAMGRRDMAAFWFGESDQPTPAFISDAAIASLGRQETFYTQNLGRPALRSAIARYSSALHDIALDDDRIAVVASGDSGLMLTSQMLVSPGDRVVVVTPIWPNIAEMPRIMGADVVRHSLVIENGRWRLDVDRLIADLTPDTRMLIVNSPNNPTGWTIEAEDQAALLAHCRHHGIWILSDDVYERLVFRPGVEVAPSILAIADAEDRLIVVNSFSKAWRMTGWRVGWITAPAAMMGDLAKVIEYNTSCLPDFTQHGAIAAVSDAQSEATVSRFRADLAQSRGLLVDGLKGLGGVEVPEADGAMYAFFRIEGRPDCMALARDLVDQVGLGLAPGSAFGPEGEGWLRWCFAAAPDKIADGLDRLRSFLR</sequence>
<keyword evidence="4 9" id="KW-0032">Aminotransferase</keyword>
<dbReference type="InterPro" id="IPR004839">
    <property type="entry name" value="Aminotransferase_I/II_large"/>
</dbReference>
<evidence type="ECO:0000256" key="4">
    <source>
        <dbReference type="ARBA" id="ARBA00022576"/>
    </source>
</evidence>
<dbReference type="Gene3D" id="3.90.1150.10">
    <property type="entry name" value="Aspartate Aminotransferase, domain 1"/>
    <property type="match status" value="1"/>
</dbReference>
<feature type="domain" description="Aminotransferase class I/classII large" evidence="8">
    <location>
        <begin position="126"/>
        <end position="458"/>
    </location>
</feature>
<reference evidence="9 10" key="1">
    <citation type="submission" date="2016-11" db="EMBL/GenBank/DDBJ databases">
        <authorList>
            <person name="Jaros S."/>
            <person name="Januszkiewicz K."/>
            <person name="Wedrychowicz H."/>
        </authorList>
    </citation>
    <scope>NUCLEOTIDE SEQUENCE [LARGE SCALE GENOMIC DNA]</scope>
    <source>
        <strain evidence="9 10">DSM 19436</strain>
    </source>
</reference>
<name>A0A1M4YN31_9HYPH</name>
<dbReference type="InterPro" id="IPR015424">
    <property type="entry name" value="PyrdxlP-dep_Trfase"/>
</dbReference>
<dbReference type="InterPro" id="IPR050596">
    <property type="entry name" value="AspAT/PAT-like"/>
</dbReference>
<organism evidence="9 10">
    <name type="scientific">Kaistia soli DSM 19436</name>
    <dbReference type="NCBI Taxonomy" id="1122133"/>
    <lineage>
        <taxon>Bacteria</taxon>
        <taxon>Pseudomonadati</taxon>
        <taxon>Pseudomonadota</taxon>
        <taxon>Alphaproteobacteria</taxon>
        <taxon>Hyphomicrobiales</taxon>
        <taxon>Kaistiaceae</taxon>
        <taxon>Kaistia</taxon>
    </lineage>
</organism>
<comment type="catalytic activity">
    <reaction evidence="7">
        <text>L-aspartate + 2-oxoglutarate = oxaloacetate + L-glutamate</text>
        <dbReference type="Rhea" id="RHEA:21824"/>
        <dbReference type="ChEBI" id="CHEBI:16452"/>
        <dbReference type="ChEBI" id="CHEBI:16810"/>
        <dbReference type="ChEBI" id="CHEBI:29985"/>
        <dbReference type="ChEBI" id="CHEBI:29991"/>
        <dbReference type="EC" id="2.6.1.1"/>
    </reaction>
</comment>
<dbReference type="InterPro" id="IPR015421">
    <property type="entry name" value="PyrdxlP-dep_Trfase_major"/>
</dbReference>
<accession>A0A1M4YN31</accession>
<comment type="similarity">
    <text evidence="2">Belongs to the class-I pyridoxal-phosphate-dependent aminotransferase family.</text>
</comment>
<dbReference type="CDD" id="cd00609">
    <property type="entry name" value="AAT_like"/>
    <property type="match status" value="1"/>
</dbReference>
<dbReference type="STRING" id="1122133.SAMN02745157_1560"/>
<dbReference type="GO" id="GO:0006520">
    <property type="term" value="P:amino acid metabolic process"/>
    <property type="evidence" value="ECO:0007669"/>
    <property type="project" value="InterPro"/>
</dbReference>
<keyword evidence="10" id="KW-1185">Reference proteome</keyword>
<dbReference type="AlphaFoldDB" id="A0A1M4YN31"/>
<evidence type="ECO:0000256" key="6">
    <source>
        <dbReference type="ARBA" id="ARBA00022898"/>
    </source>
</evidence>
<dbReference type="NCBIfam" id="NF004770">
    <property type="entry name" value="PRK06108.1"/>
    <property type="match status" value="1"/>
</dbReference>
<dbReference type="Gene3D" id="3.40.640.10">
    <property type="entry name" value="Type I PLP-dependent aspartate aminotransferase-like (Major domain)"/>
    <property type="match status" value="1"/>
</dbReference>
<evidence type="ECO:0000259" key="8">
    <source>
        <dbReference type="Pfam" id="PF00155"/>
    </source>
</evidence>
<dbReference type="GO" id="GO:0030170">
    <property type="term" value="F:pyridoxal phosphate binding"/>
    <property type="evidence" value="ECO:0007669"/>
    <property type="project" value="InterPro"/>
</dbReference>
<dbReference type="PANTHER" id="PTHR46383">
    <property type="entry name" value="ASPARTATE AMINOTRANSFERASE"/>
    <property type="match status" value="1"/>
</dbReference>
<dbReference type="Proteomes" id="UP000184485">
    <property type="component" value="Unassembled WGS sequence"/>
</dbReference>
<dbReference type="EMBL" id="FQUP01000001">
    <property type="protein sequence ID" value="SHF06796.1"/>
    <property type="molecule type" value="Genomic_DNA"/>
</dbReference>
<dbReference type="SUPFAM" id="SSF53383">
    <property type="entry name" value="PLP-dependent transferases"/>
    <property type="match status" value="1"/>
</dbReference>
<dbReference type="GO" id="GO:0004069">
    <property type="term" value="F:L-aspartate:2-oxoglutarate aminotransferase activity"/>
    <property type="evidence" value="ECO:0007669"/>
    <property type="project" value="UniProtKB-EC"/>
</dbReference>
<proteinExistence type="inferred from homology"/>
<comment type="cofactor">
    <cofactor evidence="1">
        <name>pyridoxal 5'-phosphate</name>
        <dbReference type="ChEBI" id="CHEBI:597326"/>
    </cofactor>
</comment>
<evidence type="ECO:0000256" key="7">
    <source>
        <dbReference type="ARBA" id="ARBA00049185"/>
    </source>
</evidence>
<evidence type="ECO:0000256" key="2">
    <source>
        <dbReference type="ARBA" id="ARBA00007441"/>
    </source>
</evidence>
<evidence type="ECO:0000313" key="9">
    <source>
        <dbReference type="EMBL" id="SHF06796.1"/>
    </source>
</evidence>
<evidence type="ECO:0000256" key="3">
    <source>
        <dbReference type="ARBA" id="ARBA00012753"/>
    </source>
</evidence>
<keyword evidence="6" id="KW-0663">Pyridoxal phosphate</keyword>
<protein>
    <recommendedName>
        <fullName evidence="3">aspartate transaminase</fullName>
        <ecNumber evidence="3">2.6.1.1</ecNumber>
    </recommendedName>
</protein>
<evidence type="ECO:0000256" key="1">
    <source>
        <dbReference type="ARBA" id="ARBA00001933"/>
    </source>
</evidence>